<proteinExistence type="predicted"/>
<keyword evidence="2" id="KW-1185">Reference proteome</keyword>
<name>A0ACB0JGY2_TRIPR</name>
<accession>A0ACB0JGY2</accession>
<comment type="caution">
    <text evidence="1">The sequence shown here is derived from an EMBL/GenBank/DDBJ whole genome shotgun (WGS) entry which is preliminary data.</text>
</comment>
<protein>
    <submittedName>
        <fullName evidence="1">Uncharacterized protein</fullName>
    </submittedName>
</protein>
<evidence type="ECO:0000313" key="2">
    <source>
        <dbReference type="Proteomes" id="UP001177021"/>
    </source>
</evidence>
<reference evidence="1" key="1">
    <citation type="submission" date="2023-10" db="EMBL/GenBank/DDBJ databases">
        <authorList>
            <person name="Rodriguez Cubillos JULIANA M."/>
            <person name="De Vega J."/>
        </authorList>
    </citation>
    <scope>NUCLEOTIDE SEQUENCE</scope>
</reference>
<evidence type="ECO:0000313" key="1">
    <source>
        <dbReference type="EMBL" id="CAJ2643228.1"/>
    </source>
</evidence>
<dbReference type="EMBL" id="CASHSV030000034">
    <property type="protein sequence ID" value="CAJ2643228.1"/>
    <property type="molecule type" value="Genomic_DNA"/>
</dbReference>
<sequence length="634" mass="73292">MLCRFGFNSKWRSWMRACVCGGNLSVLVNGSPTQEIPIKRGLKQGDPLAPLLFLLVAEGLGGLMRRAVELTRFRPFLVGEGRAPVSLLQYADDTLCIGEATIDNLWVLKAILRGFEMASGLKVNFWKSCVIGVNVSTDFLGMASDFLNCRIGRTPFKYLGLPVGANYRKLSTWEPLLESVRGRLGSWRNKYVSLGGRIVLINAVLNAIPIFYLSYMKMPLKVWRQLVKIQRNFLWGGIANRTKTCWVKWDDVCRPKDEAGLGIRDLRLVNTSLLAKWRWKLLSNEEDAVWKEVVIARYGSDIIGKRLLGAIDAPRLASSWWIELCKLDGESRWFSSAVGKKVGRGDSTSFWNELWIGDQSLRQRFPRLFGISNQKQEMIHNMGILIDGQWQWQLMWRRNRFQWEEDQFREFVEIIAPFAPVDNPDRWLWLGDGIQGFTVKSAYVLLENLVPVNRNLQPVEVFVFNRLWKCATPSKVRAFSWQLLLNRVQTKDNLFKRRMLLIDQQNCVFCGHMTETAAHLFLHCNFTAKVWYGLTSWLGLTLIIPPNIATSFAMWATCVNSKKQKAGMRLIWSAFMWILWKRRNNCVFNNTVTAVEEVLEQVKVLSWQWFIGRMAMGPCILYEWKWNPMDCMNR</sequence>
<gene>
    <name evidence="1" type="ORF">MILVUS5_LOCUS12517</name>
</gene>
<dbReference type="Proteomes" id="UP001177021">
    <property type="component" value="Unassembled WGS sequence"/>
</dbReference>
<organism evidence="1 2">
    <name type="scientific">Trifolium pratense</name>
    <name type="common">Red clover</name>
    <dbReference type="NCBI Taxonomy" id="57577"/>
    <lineage>
        <taxon>Eukaryota</taxon>
        <taxon>Viridiplantae</taxon>
        <taxon>Streptophyta</taxon>
        <taxon>Embryophyta</taxon>
        <taxon>Tracheophyta</taxon>
        <taxon>Spermatophyta</taxon>
        <taxon>Magnoliopsida</taxon>
        <taxon>eudicotyledons</taxon>
        <taxon>Gunneridae</taxon>
        <taxon>Pentapetalae</taxon>
        <taxon>rosids</taxon>
        <taxon>fabids</taxon>
        <taxon>Fabales</taxon>
        <taxon>Fabaceae</taxon>
        <taxon>Papilionoideae</taxon>
        <taxon>50 kb inversion clade</taxon>
        <taxon>NPAAA clade</taxon>
        <taxon>Hologalegina</taxon>
        <taxon>IRL clade</taxon>
        <taxon>Trifolieae</taxon>
        <taxon>Trifolium</taxon>
    </lineage>
</organism>